<comment type="similarity">
    <text evidence="5">Belongs to the TRAPP small subunits family. BET5 subfamily.</text>
</comment>
<dbReference type="GO" id="GO:0005794">
    <property type="term" value="C:Golgi apparatus"/>
    <property type="evidence" value="ECO:0007669"/>
    <property type="project" value="UniProtKB-SubCell"/>
</dbReference>
<dbReference type="GO" id="GO:0006888">
    <property type="term" value="P:endoplasmic reticulum to Golgi vesicle-mediated transport"/>
    <property type="evidence" value="ECO:0007669"/>
    <property type="project" value="UniProtKB-UniRule"/>
</dbReference>
<dbReference type="PANTHER" id="PTHR23249">
    <property type="entry name" value="TRAFFICKING PROTEIN PARTICLE COMPLEX SUBUNIT"/>
    <property type="match status" value="1"/>
</dbReference>
<evidence type="ECO:0000256" key="2">
    <source>
        <dbReference type="ARBA" id="ARBA00022824"/>
    </source>
</evidence>
<dbReference type="STRING" id="71784.A0A1Y2B3W0"/>
<evidence type="ECO:0000256" key="5">
    <source>
        <dbReference type="ARBA" id="ARBA00038167"/>
    </source>
</evidence>
<evidence type="ECO:0000313" key="7">
    <source>
        <dbReference type="EMBL" id="ORY29511.1"/>
    </source>
</evidence>
<keyword evidence="2 6" id="KW-0256">Endoplasmic reticulum</keyword>
<dbReference type="InterPro" id="IPR007233">
    <property type="entry name" value="TRAPPC"/>
</dbReference>
<keyword evidence="8" id="KW-1185">Reference proteome</keyword>
<evidence type="ECO:0000256" key="1">
    <source>
        <dbReference type="ARBA" id="ARBA00022448"/>
    </source>
</evidence>
<accession>A0A1Y2B3W0</accession>
<comment type="caution">
    <text evidence="7">The sequence shown here is derived from an EMBL/GenBank/DDBJ whole genome shotgun (WGS) entry which is preliminary data.</text>
</comment>
<protein>
    <recommendedName>
        <fullName evidence="6">Trafficking protein particle complex subunit</fullName>
    </recommendedName>
</protein>
<evidence type="ECO:0000256" key="3">
    <source>
        <dbReference type="ARBA" id="ARBA00022892"/>
    </source>
</evidence>
<gene>
    <name evidence="7" type="ORF">BCR39DRAFT_481597</name>
</gene>
<organism evidence="7 8">
    <name type="scientific">Naematelia encephala</name>
    <dbReference type="NCBI Taxonomy" id="71784"/>
    <lineage>
        <taxon>Eukaryota</taxon>
        <taxon>Fungi</taxon>
        <taxon>Dikarya</taxon>
        <taxon>Basidiomycota</taxon>
        <taxon>Agaricomycotina</taxon>
        <taxon>Tremellomycetes</taxon>
        <taxon>Tremellales</taxon>
        <taxon>Naemateliaceae</taxon>
        <taxon>Naematelia</taxon>
    </lineage>
</organism>
<dbReference type="InterPro" id="IPR011012">
    <property type="entry name" value="Longin-like_dom_sf"/>
</dbReference>
<dbReference type="Pfam" id="PF04099">
    <property type="entry name" value="Sybindin"/>
    <property type="match status" value="1"/>
</dbReference>
<name>A0A1Y2B3W0_9TREE</name>
<dbReference type="SMART" id="SM01399">
    <property type="entry name" value="Sybindin"/>
    <property type="match status" value="1"/>
</dbReference>
<keyword evidence="1 6" id="KW-0813">Transport</keyword>
<reference evidence="7 8" key="1">
    <citation type="submission" date="2016-07" db="EMBL/GenBank/DDBJ databases">
        <title>Pervasive Adenine N6-methylation of Active Genes in Fungi.</title>
        <authorList>
            <consortium name="DOE Joint Genome Institute"/>
            <person name="Mondo S.J."/>
            <person name="Dannebaum R.O."/>
            <person name="Kuo R.C."/>
            <person name="Labutti K."/>
            <person name="Haridas S."/>
            <person name="Kuo A."/>
            <person name="Salamov A."/>
            <person name="Ahrendt S.R."/>
            <person name="Lipzen A."/>
            <person name="Sullivan W."/>
            <person name="Andreopoulos W.B."/>
            <person name="Clum A."/>
            <person name="Lindquist E."/>
            <person name="Daum C."/>
            <person name="Ramamoorthy G.K."/>
            <person name="Gryganskyi A."/>
            <person name="Culley D."/>
            <person name="Magnuson J.K."/>
            <person name="James T.Y."/>
            <person name="O'Malley M.A."/>
            <person name="Stajich J.E."/>
            <person name="Spatafora J.W."/>
            <person name="Visel A."/>
            <person name="Grigoriev I.V."/>
        </authorList>
    </citation>
    <scope>NUCLEOTIDE SEQUENCE [LARGE SCALE GENOMIC DNA]</scope>
    <source>
        <strain evidence="7 8">68-887.2</strain>
    </source>
</reference>
<proteinExistence type="inferred from homology"/>
<dbReference type="AlphaFoldDB" id="A0A1Y2B3W0"/>
<dbReference type="CDD" id="cd14855">
    <property type="entry name" value="TRAPPC1_MUM2"/>
    <property type="match status" value="1"/>
</dbReference>
<dbReference type="FunCoup" id="A0A1Y2B3W0">
    <property type="interactions" value="122"/>
</dbReference>
<dbReference type="GO" id="GO:0030008">
    <property type="term" value="C:TRAPP complex"/>
    <property type="evidence" value="ECO:0007669"/>
    <property type="project" value="UniProtKB-UniRule"/>
</dbReference>
<dbReference type="Gene3D" id="3.30.450.70">
    <property type="match status" value="1"/>
</dbReference>
<dbReference type="GO" id="GO:0005783">
    <property type="term" value="C:endoplasmic reticulum"/>
    <property type="evidence" value="ECO:0007669"/>
    <property type="project" value="UniProtKB-SubCell"/>
</dbReference>
<dbReference type="OrthoDB" id="3364529at2759"/>
<dbReference type="SUPFAM" id="SSF64356">
    <property type="entry name" value="SNARE-like"/>
    <property type="match status" value="1"/>
</dbReference>
<dbReference type="InParanoid" id="A0A1Y2B3W0"/>
<sequence>MTIFSLYIFDRHCDCIYYQDWHRTRPIRPPSIPNFRPGVHRLPPPLDPLAAQSTVRESIFDRDHAVSNVITTNGARVLSGSTPATNRGYTGLPFDEETKLVYGVVLSMRNMVKKLSGRDETFTSYRTNTYKLHLYETLTGYRFVLLSDPSTDSLRFVLRQIYVGPFVDYVVRNPMVQLDSRTEGIDNDHFRAAVDAHMRGLSMFGT</sequence>
<evidence type="ECO:0000256" key="4">
    <source>
        <dbReference type="ARBA" id="ARBA00023034"/>
    </source>
</evidence>
<evidence type="ECO:0000256" key="6">
    <source>
        <dbReference type="RuleBase" id="RU366065"/>
    </source>
</evidence>
<dbReference type="Proteomes" id="UP000193986">
    <property type="component" value="Unassembled WGS sequence"/>
</dbReference>
<keyword evidence="3 6" id="KW-0931">ER-Golgi transport</keyword>
<comment type="subcellular location">
    <subcellularLocation>
        <location evidence="6">Endoplasmic reticulum</location>
    </subcellularLocation>
    <subcellularLocation>
        <location evidence="6">Golgi apparatus</location>
        <location evidence="6">cis-Golgi network</location>
    </subcellularLocation>
</comment>
<dbReference type="PANTHER" id="PTHR23249:SF16">
    <property type="entry name" value="TRAFFICKING PROTEIN PARTICLE COMPLEX SUBUNIT 1"/>
    <property type="match status" value="1"/>
</dbReference>
<evidence type="ECO:0000313" key="8">
    <source>
        <dbReference type="Proteomes" id="UP000193986"/>
    </source>
</evidence>
<keyword evidence="4 6" id="KW-0333">Golgi apparatus</keyword>
<comment type="subunit">
    <text evidence="6">Part of the multisubunit transport protein particle (TRAPP) complex.</text>
</comment>
<dbReference type="EMBL" id="MCFC01000025">
    <property type="protein sequence ID" value="ORY29511.1"/>
    <property type="molecule type" value="Genomic_DNA"/>
</dbReference>